<dbReference type="PRINTS" id="PR00598">
    <property type="entry name" value="HTHMARR"/>
</dbReference>
<dbReference type="PANTHER" id="PTHR33164">
    <property type="entry name" value="TRANSCRIPTIONAL REGULATOR, MARR FAMILY"/>
    <property type="match status" value="1"/>
</dbReference>
<sequence length="161" mass="17684">MTEPSADRVRAPLPSSLSDDAVSSFLGGVWQLNRRLKQLVSPALAQETALDLQRLFILKAIEHGAVYPKQLSSQLGIIPTQLSRLLEQLIAQQYVSRQFDPADSRRTRLNVTDAGTAAATLASQIIRRAIAERMNALSPERLAALLTAIDVLTDTDFLEHP</sequence>
<keyword evidence="3" id="KW-1185">Reference proteome</keyword>
<organism evidence="2 3">
    <name type="scientific">Deinococcus radiotolerans</name>
    <dbReference type="NCBI Taxonomy" id="1309407"/>
    <lineage>
        <taxon>Bacteria</taxon>
        <taxon>Thermotogati</taxon>
        <taxon>Deinococcota</taxon>
        <taxon>Deinococci</taxon>
        <taxon>Deinococcales</taxon>
        <taxon>Deinococcaceae</taxon>
        <taxon>Deinococcus</taxon>
    </lineage>
</organism>
<accession>A0ABQ2FRJ2</accession>
<dbReference type="InterPro" id="IPR036390">
    <property type="entry name" value="WH_DNA-bd_sf"/>
</dbReference>
<dbReference type="PROSITE" id="PS50995">
    <property type="entry name" value="HTH_MARR_2"/>
    <property type="match status" value="1"/>
</dbReference>
<dbReference type="InterPro" id="IPR039422">
    <property type="entry name" value="MarR/SlyA-like"/>
</dbReference>
<dbReference type="Gene3D" id="1.10.10.10">
    <property type="entry name" value="Winged helix-like DNA-binding domain superfamily/Winged helix DNA-binding domain"/>
    <property type="match status" value="1"/>
</dbReference>
<reference evidence="3" key="1">
    <citation type="journal article" date="2019" name="Int. J. Syst. Evol. Microbiol.">
        <title>The Global Catalogue of Microorganisms (GCM) 10K type strain sequencing project: providing services to taxonomists for standard genome sequencing and annotation.</title>
        <authorList>
            <consortium name="The Broad Institute Genomics Platform"/>
            <consortium name="The Broad Institute Genome Sequencing Center for Infectious Disease"/>
            <person name="Wu L."/>
            <person name="Ma J."/>
        </authorList>
    </citation>
    <scope>NUCLEOTIDE SEQUENCE [LARGE SCALE GENOMIC DNA]</scope>
    <source>
        <strain evidence="3">JCM 19173</strain>
    </source>
</reference>
<dbReference type="InterPro" id="IPR036388">
    <property type="entry name" value="WH-like_DNA-bd_sf"/>
</dbReference>
<evidence type="ECO:0000313" key="3">
    <source>
        <dbReference type="Proteomes" id="UP000604341"/>
    </source>
</evidence>
<evidence type="ECO:0000259" key="1">
    <source>
        <dbReference type="PROSITE" id="PS50995"/>
    </source>
</evidence>
<dbReference type="PANTHER" id="PTHR33164:SF43">
    <property type="entry name" value="HTH-TYPE TRANSCRIPTIONAL REPRESSOR YETL"/>
    <property type="match status" value="1"/>
</dbReference>
<dbReference type="SMART" id="SM00347">
    <property type="entry name" value="HTH_MARR"/>
    <property type="match status" value="1"/>
</dbReference>
<proteinExistence type="predicted"/>
<evidence type="ECO:0000313" key="2">
    <source>
        <dbReference type="EMBL" id="GGL19536.1"/>
    </source>
</evidence>
<dbReference type="EMBL" id="BMPE01000033">
    <property type="protein sequence ID" value="GGL19536.1"/>
    <property type="molecule type" value="Genomic_DNA"/>
</dbReference>
<dbReference type="Pfam" id="PF12802">
    <property type="entry name" value="MarR_2"/>
    <property type="match status" value="1"/>
</dbReference>
<protein>
    <submittedName>
        <fullName evidence="2">Transcriptional regulator</fullName>
    </submittedName>
</protein>
<name>A0ABQ2FRJ2_9DEIO</name>
<comment type="caution">
    <text evidence="2">The sequence shown here is derived from an EMBL/GenBank/DDBJ whole genome shotgun (WGS) entry which is preliminary data.</text>
</comment>
<dbReference type="SUPFAM" id="SSF46785">
    <property type="entry name" value="Winged helix' DNA-binding domain"/>
    <property type="match status" value="1"/>
</dbReference>
<gene>
    <name evidence="2" type="ORF">GCM10010844_43100</name>
</gene>
<dbReference type="Proteomes" id="UP000604341">
    <property type="component" value="Unassembled WGS sequence"/>
</dbReference>
<feature type="domain" description="HTH marR-type" evidence="1">
    <location>
        <begin position="22"/>
        <end position="154"/>
    </location>
</feature>
<dbReference type="InterPro" id="IPR000835">
    <property type="entry name" value="HTH_MarR-typ"/>
</dbReference>